<reference evidence="4 5" key="1">
    <citation type="journal article" date="2015" name="Stand. Genomic Sci.">
        <title>Genomic Encyclopedia of Bacterial and Archaeal Type Strains, Phase III: the genomes of soil and plant-associated and newly described type strains.</title>
        <authorList>
            <person name="Whitman W.B."/>
            <person name="Woyke T."/>
            <person name="Klenk H.P."/>
            <person name="Zhou Y."/>
            <person name="Lilburn T.G."/>
            <person name="Beck B.J."/>
            <person name="De Vos P."/>
            <person name="Vandamme P."/>
            <person name="Eisen J.A."/>
            <person name="Garrity G."/>
            <person name="Hugenholtz P."/>
            <person name="Kyrpides N.C."/>
        </authorList>
    </citation>
    <scope>NUCLEOTIDE SEQUENCE [LARGE SCALE GENOMIC DNA]</scope>
    <source>
        <strain evidence="4 5">CGMCC 1.10947</strain>
    </source>
</reference>
<keyword evidence="5" id="KW-1185">Reference proteome</keyword>
<keyword evidence="2" id="KW-0227">DNA damage</keyword>
<comment type="caution">
    <text evidence="4">The sequence shown here is derived from an EMBL/GenBank/DDBJ whole genome shotgun (WGS) entry which is preliminary data.</text>
</comment>
<name>A0A562LBY9_9BRAD</name>
<proteinExistence type="inferred from homology"/>
<dbReference type="GO" id="GO:0006281">
    <property type="term" value="P:DNA repair"/>
    <property type="evidence" value="ECO:0007669"/>
    <property type="project" value="UniProtKB-KW"/>
</dbReference>
<dbReference type="OrthoDB" id="3525196at2"/>
<comment type="similarity">
    <text evidence="1">Belongs to the RAD52 family.</text>
</comment>
<dbReference type="Proteomes" id="UP000317176">
    <property type="component" value="Unassembled WGS sequence"/>
</dbReference>
<keyword evidence="3" id="KW-0234">DNA repair</keyword>
<dbReference type="EMBL" id="VLKL01000008">
    <property type="protein sequence ID" value="TWI05140.1"/>
    <property type="molecule type" value="Genomic_DNA"/>
</dbReference>
<sequence>MPNFETAQELFDELCRPFAAEEIEWRIGSTNADKTKGMALAYMDARAVMDRFDAVCGPDGWQCNYTMAGAIAICNIGVLMPSDRWIWKADGAGATDVEGEKGMLSDALKRAAVRWGVGRYLYEMDSPWVAIVQRGKSSFLADGVRKELDKVHEDFCLKAGWGLRAGRVAYSFANQVVKHFVTDALAAAELRERNAGTIAQMPVAMRKHLNDTLDRIGASRAEAAE</sequence>
<evidence type="ECO:0000256" key="3">
    <source>
        <dbReference type="ARBA" id="ARBA00023204"/>
    </source>
</evidence>
<accession>A0A562LBY9</accession>
<evidence type="ECO:0000313" key="5">
    <source>
        <dbReference type="Proteomes" id="UP000317176"/>
    </source>
</evidence>
<protein>
    <submittedName>
        <fullName evidence="4">Rad52/22 family double-strand break repair protein</fullName>
    </submittedName>
</protein>
<dbReference type="InterPro" id="IPR041247">
    <property type="entry name" value="Rad52_fam"/>
</dbReference>
<evidence type="ECO:0000256" key="2">
    <source>
        <dbReference type="ARBA" id="ARBA00022763"/>
    </source>
</evidence>
<dbReference type="RefSeq" id="WP_145633481.1">
    <property type="nucleotide sequence ID" value="NZ_CP088014.1"/>
</dbReference>
<dbReference type="Pfam" id="PF04098">
    <property type="entry name" value="Rad52_Rad22"/>
    <property type="match status" value="2"/>
</dbReference>
<organism evidence="4 5">
    <name type="scientific">Bradyrhizobium daqingense</name>
    <dbReference type="NCBI Taxonomy" id="993502"/>
    <lineage>
        <taxon>Bacteria</taxon>
        <taxon>Pseudomonadati</taxon>
        <taxon>Pseudomonadota</taxon>
        <taxon>Alphaproteobacteria</taxon>
        <taxon>Hyphomicrobiales</taxon>
        <taxon>Nitrobacteraceae</taxon>
        <taxon>Bradyrhizobium</taxon>
    </lineage>
</organism>
<dbReference type="AlphaFoldDB" id="A0A562LBY9"/>
<evidence type="ECO:0000313" key="4">
    <source>
        <dbReference type="EMBL" id="TWI05140.1"/>
    </source>
</evidence>
<evidence type="ECO:0000256" key="1">
    <source>
        <dbReference type="ARBA" id="ARBA00006638"/>
    </source>
</evidence>
<gene>
    <name evidence="4" type="ORF">IQ17_03305</name>
</gene>